<accession>A0A126T422</accession>
<dbReference type="SUPFAM" id="SSF51905">
    <property type="entry name" value="FAD/NAD(P)-binding domain"/>
    <property type="match status" value="1"/>
</dbReference>
<dbReference type="RefSeq" id="WP_036274961.1">
    <property type="nucleotide sequence ID" value="NZ_CP014476.1"/>
</dbReference>
<keyword evidence="6" id="KW-0560">Oxidoreductase</keyword>
<dbReference type="InterPro" id="IPR036188">
    <property type="entry name" value="FAD/NAD-bd_sf"/>
</dbReference>
<dbReference type="OrthoDB" id="9787779at2"/>
<dbReference type="STRING" id="1538553.JT25_008305"/>
<evidence type="ECO:0000256" key="7">
    <source>
        <dbReference type="ARBA" id="ARBA00023098"/>
    </source>
</evidence>
<comment type="cofactor">
    <cofactor evidence="1">
        <name>FAD</name>
        <dbReference type="ChEBI" id="CHEBI:57692"/>
    </cofactor>
</comment>
<gene>
    <name evidence="18" type="ORF">JT25_008305</name>
</gene>
<evidence type="ECO:0000256" key="8">
    <source>
        <dbReference type="ARBA" id="ARBA00023166"/>
    </source>
</evidence>
<evidence type="ECO:0000256" key="6">
    <source>
        <dbReference type="ARBA" id="ARBA00023002"/>
    </source>
</evidence>
<keyword evidence="7" id="KW-0443">Lipid metabolism</keyword>
<evidence type="ECO:0000256" key="10">
    <source>
        <dbReference type="ARBA" id="ARBA00023235"/>
    </source>
</evidence>
<evidence type="ECO:0000259" key="17">
    <source>
        <dbReference type="Pfam" id="PF05199"/>
    </source>
</evidence>
<organism evidence="18 19">
    <name type="scientific">Methylomonas denitrificans</name>
    <dbReference type="NCBI Taxonomy" id="1538553"/>
    <lineage>
        <taxon>Bacteria</taxon>
        <taxon>Pseudomonadati</taxon>
        <taxon>Pseudomonadota</taxon>
        <taxon>Gammaproteobacteria</taxon>
        <taxon>Methylococcales</taxon>
        <taxon>Methylococcaceae</taxon>
        <taxon>Methylomonas</taxon>
    </lineage>
</organism>
<evidence type="ECO:0000313" key="19">
    <source>
        <dbReference type="Proteomes" id="UP000030512"/>
    </source>
</evidence>
<dbReference type="EC" id="1.1.3.6" evidence="13"/>
<proteinExistence type="inferred from homology"/>
<dbReference type="Pfam" id="PF05199">
    <property type="entry name" value="GMC_oxred_C"/>
    <property type="match status" value="1"/>
</dbReference>
<evidence type="ECO:0000259" key="16">
    <source>
        <dbReference type="Pfam" id="PF00732"/>
    </source>
</evidence>
<protein>
    <recommendedName>
        <fullName evidence="14">Cholesterol oxidase</fullName>
        <ecNumber evidence="13">1.1.3.6</ecNumber>
        <ecNumber evidence="11">5.3.3.1</ecNumber>
    </recommendedName>
    <alternativeName>
        <fullName evidence="15">Cholesterol isomerase</fullName>
    </alternativeName>
</protein>
<evidence type="ECO:0000256" key="4">
    <source>
        <dbReference type="ARBA" id="ARBA00022630"/>
    </source>
</evidence>
<keyword evidence="5" id="KW-0274">FAD</keyword>
<evidence type="ECO:0000313" key="18">
    <source>
        <dbReference type="EMBL" id="AMK76494.1"/>
    </source>
</evidence>
<reference evidence="18 19" key="1">
    <citation type="journal article" date="2015" name="Environ. Microbiol.">
        <title>Methane oxidation coupled to nitrate reduction under hypoxia by the Gammaproteobacterium Methylomonas denitrificans, sp. nov. type strain FJG1.</title>
        <authorList>
            <person name="Kits K.D."/>
            <person name="Klotz M.G."/>
            <person name="Stein L.Y."/>
        </authorList>
    </citation>
    <scope>NUCLEOTIDE SEQUENCE [LARGE SCALE GENOMIC DNA]</scope>
    <source>
        <strain evidence="18 19">FJG1</strain>
    </source>
</reference>
<keyword evidence="10" id="KW-0413">Isomerase</keyword>
<comment type="pathway">
    <text evidence="12">Steroid metabolism; cholesterol degradation.</text>
</comment>
<dbReference type="Gene3D" id="3.50.50.60">
    <property type="entry name" value="FAD/NAD(P)-binding domain"/>
    <property type="match status" value="3"/>
</dbReference>
<evidence type="ECO:0000256" key="5">
    <source>
        <dbReference type="ARBA" id="ARBA00022827"/>
    </source>
</evidence>
<dbReference type="GO" id="GO:0016995">
    <property type="term" value="F:cholesterol oxidase activity"/>
    <property type="evidence" value="ECO:0007669"/>
    <property type="project" value="UniProtKB-EC"/>
</dbReference>
<evidence type="ECO:0000256" key="11">
    <source>
        <dbReference type="ARBA" id="ARBA00038856"/>
    </source>
</evidence>
<name>A0A126T422_9GAMM</name>
<evidence type="ECO:0000256" key="9">
    <source>
        <dbReference type="ARBA" id="ARBA00023221"/>
    </source>
</evidence>
<keyword evidence="3" id="KW-0153">Cholesterol metabolism</keyword>
<dbReference type="KEGG" id="mdn:JT25_008305"/>
<dbReference type="Proteomes" id="UP000030512">
    <property type="component" value="Chromosome"/>
</dbReference>
<dbReference type="PANTHER" id="PTHR47470">
    <property type="entry name" value="CHOLESTEROL OXIDASE"/>
    <property type="match status" value="1"/>
</dbReference>
<dbReference type="InterPro" id="IPR007867">
    <property type="entry name" value="GMC_OxRtase_C"/>
</dbReference>
<dbReference type="AlphaFoldDB" id="A0A126T422"/>
<dbReference type="GO" id="GO:0008203">
    <property type="term" value="P:cholesterol metabolic process"/>
    <property type="evidence" value="ECO:0007669"/>
    <property type="project" value="UniProtKB-KW"/>
</dbReference>
<evidence type="ECO:0000256" key="1">
    <source>
        <dbReference type="ARBA" id="ARBA00001974"/>
    </source>
</evidence>
<dbReference type="InterPro" id="IPR052542">
    <property type="entry name" value="Cholesterol_Oxidase"/>
</dbReference>
<evidence type="ECO:0000256" key="15">
    <source>
        <dbReference type="ARBA" id="ARBA00049778"/>
    </source>
</evidence>
<keyword evidence="4" id="KW-0285">Flavoprotein</keyword>
<feature type="domain" description="Glucose-methanol-choline oxidoreductase N-terminal" evidence="16">
    <location>
        <begin position="211"/>
        <end position="310"/>
    </location>
</feature>
<sequence length="585" mass="64837">MANPIFDYEAIVIGSGFGGSISFCRLAQKWGSKVLLLERGRHYPMGSFARSPKQISDSFWSVEGDAVDRPRHIQNKNLRGLFDIRNYKKMDAVISAGLGGGSLIYANVFLEPPEQVFEQGWPTSLDKATLAPYYQVAKQVLGARPVPSWQNEERRKIVRTELFQEFAAHENRSSKLADICVFFGNDYNYKGSDSPIPIGLQEKNRYGATQTSCTYCGECDVGCNTHSKNTLDLNYIHAGEHQHGGRVLTDCQAEKIVPLNQHGDDDSSASGEFGYRIEFQNFASGKLESLKTRRVVVSAGTFGSNELLLRCRDVHRSLPKLSEQLGRWFSGNGDFLSFAIEGKKDADPNYGPVITQYTDYNLFDRFNRQQAFVLEDASYPASLAWYIEGIFPTSTLRKLIRALKALIEWLKKYLSNGVWNGTLGFSLHEILKDDLSSKSVVMLCMGLDHGDGTLTLNADNRIDLDWPQDTSMSLYQAILAAGERFKKFVKSNWFFPLPTWDLPIRHNVTVHPLGGCILADSPDKGVVSGHPEQRGQAFGYQGLYVVDGSILPSAVGANPVATISATAEWIAEGITGIKPDASLGV</sequence>
<evidence type="ECO:0000256" key="3">
    <source>
        <dbReference type="ARBA" id="ARBA00022548"/>
    </source>
</evidence>
<comment type="similarity">
    <text evidence="2">Belongs to the GMC oxidoreductase family.</text>
</comment>
<dbReference type="EMBL" id="CP014476">
    <property type="protein sequence ID" value="AMK76494.1"/>
    <property type="molecule type" value="Genomic_DNA"/>
</dbReference>
<evidence type="ECO:0000256" key="12">
    <source>
        <dbReference type="ARBA" id="ARBA00049645"/>
    </source>
</evidence>
<keyword evidence="19" id="KW-1185">Reference proteome</keyword>
<dbReference type="EC" id="5.3.3.1" evidence="11"/>
<evidence type="ECO:0000256" key="13">
    <source>
        <dbReference type="ARBA" id="ARBA00049723"/>
    </source>
</evidence>
<keyword evidence="9" id="KW-0753">Steroid metabolism</keyword>
<dbReference type="InterPro" id="IPR000172">
    <property type="entry name" value="GMC_OxRdtase_N"/>
</dbReference>
<keyword evidence="8" id="KW-1207">Sterol metabolism</keyword>
<dbReference type="PANTHER" id="PTHR47470:SF1">
    <property type="entry name" value="FAD-DEPENDENT OXIDOREDUCTASE 2 FAD BINDING DOMAIN-CONTAINING PROTEIN"/>
    <property type="match status" value="1"/>
</dbReference>
<dbReference type="GO" id="GO:0050660">
    <property type="term" value="F:flavin adenine dinucleotide binding"/>
    <property type="evidence" value="ECO:0007669"/>
    <property type="project" value="InterPro"/>
</dbReference>
<feature type="domain" description="Glucose-methanol-choline oxidoreductase C-terminal" evidence="17">
    <location>
        <begin position="508"/>
        <end position="567"/>
    </location>
</feature>
<evidence type="ECO:0000256" key="14">
    <source>
        <dbReference type="ARBA" id="ARBA00049744"/>
    </source>
</evidence>
<evidence type="ECO:0000256" key="2">
    <source>
        <dbReference type="ARBA" id="ARBA00010790"/>
    </source>
</evidence>
<dbReference type="GO" id="GO:0004769">
    <property type="term" value="F:steroid Delta-isomerase activity"/>
    <property type="evidence" value="ECO:0007669"/>
    <property type="project" value="UniProtKB-EC"/>
</dbReference>
<dbReference type="Pfam" id="PF00732">
    <property type="entry name" value="GMC_oxred_N"/>
    <property type="match status" value="1"/>
</dbReference>